<organism evidence="2 3">
    <name type="scientific">Allacma fusca</name>
    <dbReference type="NCBI Taxonomy" id="39272"/>
    <lineage>
        <taxon>Eukaryota</taxon>
        <taxon>Metazoa</taxon>
        <taxon>Ecdysozoa</taxon>
        <taxon>Arthropoda</taxon>
        <taxon>Hexapoda</taxon>
        <taxon>Collembola</taxon>
        <taxon>Symphypleona</taxon>
        <taxon>Sminthuridae</taxon>
        <taxon>Allacma</taxon>
    </lineage>
</organism>
<evidence type="ECO:0000313" key="2">
    <source>
        <dbReference type="EMBL" id="CAG7831254.1"/>
    </source>
</evidence>
<comment type="caution">
    <text evidence="2">The sequence shown here is derived from an EMBL/GenBank/DDBJ whole genome shotgun (WGS) entry which is preliminary data.</text>
</comment>
<keyword evidence="3" id="KW-1185">Reference proteome</keyword>
<evidence type="ECO:0000313" key="3">
    <source>
        <dbReference type="Proteomes" id="UP000708208"/>
    </source>
</evidence>
<dbReference type="Proteomes" id="UP000708208">
    <property type="component" value="Unassembled WGS sequence"/>
</dbReference>
<feature type="compositionally biased region" description="Basic and acidic residues" evidence="1">
    <location>
        <begin position="1"/>
        <end position="27"/>
    </location>
</feature>
<accession>A0A8J2PRU0</accession>
<dbReference type="EMBL" id="CAJVCH010559596">
    <property type="protein sequence ID" value="CAG7831254.1"/>
    <property type="molecule type" value="Genomic_DNA"/>
</dbReference>
<dbReference type="AlphaFoldDB" id="A0A8J2PRU0"/>
<protein>
    <submittedName>
        <fullName evidence="2">Uncharacterized protein</fullName>
    </submittedName>
</protein>
<name>A0A8J2PRU0_9HEXA</name>
<gene>
    <name evidence="2" type="ORF">AFUS01_LOCUS41007</name>
</gene>
<proteinExistence type="predicted"/>
<sequence>MQENARKEAEEANTKQEEIKSKTKRDLSSQVLNEETSSGIFSTVGWLNRDTIEGMMGFGNCDVADPPSSIGSTEDAAIFYLTLLRQQCCPQQVNQVMKLVAMGALVLTGDNSLEVPNSCSLL</sequence>
<feature type="region of interest" description="Disordered" evidence="1">
    <location>
        <begin position="1"/>
        <end position="34"/>
    </location>
</feature>
<evidence type="ECO:0000256" key="1">
    <source>
        <dbReference type="SAM" id="MobiDB-lite"/>
    </source>
</evidence>
<reference evidence="2" key="1">
    <citation type="submission" date="2021-06" db="EMBL/GenBank/DDBJ databases">
        <authorList>
            <person name="Hodson N. C."/>
            <person name="Mongue J. A."/>
            <person name="Jaron S. K."/>
        </authorList>
    </citation>
    <scope>NUCLEOTIDE SEQUENCE</scope>
</reference>